<feature type="region of interest" description="Disordered" evidence="1">
    <location>
        <begin position="97"/>
        <end position="116"/>
    </location>
</feature>
<reference evidence="2 3" key="2">
    <citation type="journal article" date="2013" name="PLoS Genet.">
        <title>Comparative genome structure, secondary metabolite, and effector coding capacity across Cochliobolus pathogens.</title>
        <authorList>
            <person name="Condon B.J."/>
            <person name="Leng Y."/>
            <person name="Wu D."/>
            <person name="Bushley K.E."/>
            <person name="Ohm R.A."/>
            <person name="Otillar R."/>
            <person name="Martin J."/>
            <person name="Schackwitz W."/>
            <person name="Grimwood J."/>
            <person name="MohdZainudin N."/>
            <person name="Xue C."/>
            <person name="Wang R."/>
            <person name="Manning V.A."/>
            <person name="Dhillon B."/>
            <person name="Tu Z.J."/>
            <person name="Steffenson B.J."/>
            <person name="Salamov A."/>
            <person name="Sun H."/>
            <person name="Lowry S."/>
            <person name="LaButti K."/>
            <person name="Han J."/>
            <person name="Copeland A."/>
            <person name="Lindquist E."/>
            <person name="Barry K."/>
            <person name="Schmutz J."/>
            <person name="Baker S.E."/>
            <person name="Ciuffetti L.M."/>
            <person name="Grigoriev I.V."/>
            <person name="Zhong S."/>
            <person name="Turgeon B.G."/>
        </authorList>
    </citation>
    <scope>NUCLEOTIDE SEQUENCE [LARGE SCALE GENOMIC DNA]</scope>
    <source>
        <strain evidence="3">28A</strain>
    </source>
</reference>
<organism evidence="2 3">
    <name type="scientific">Exserohilum turcicum (strain 28A)</name>
    <name type="common">Northern leaf blight fungus</name>
    <name type="synonym">Setosphaeria turcica</name>
    <dbReference type="NCBI Taxonomy" id="671987"/>
    <lineage>
        <taxon>Eukaryota</taxon>
        <taxon>Fungi</taxon>
        <taxon>Dikarya</taxon>
        <taxon>Ascomycota</taxon>
        <taxon>Pezizomycotina</taxon>
        <taxon>Dothideomycetes</taxon>
        <taxon>Pleosporomycetidae</taxon>
        <taxon>Pleosporales</taxon>
        <taxon>Pleosporineae</taxon>
        <taxon>Pleosporaceae</taxon>
        <taxon>Exserohilum</taxon>
    </lineage>
</organism>
<name>R0IUV4_EXST2</name>
<reference evidence="2 3" key="1">
    <citation type="journal article" date="2012" name="PLoS Pathog.">
        <title>Diverse lifestyles and strategies of plant pathogenesis encoded in the genomes of eighteen Dothideomycetes fungi.</title>
        <authorList>
            <person name="Ohm R.A."/>
            <person name="Feau N."/>
            <person name="Henrissat B."/>
            <person name="Schoch C.L."/>
            <person name="Horwitz B.A."/>
            <person name="Barry K.W."/>
            <person name="Condon B.J."/>
            <person name="Copeland A.C."/>
            <person name="Dhillon B."/>
            <person name="Glaser F."/>
            <person name="Hesse C.N."/>
            <person name="Kosti I."/>
            <person name="LaButti K."/>
            <person name="Lindquist E.A."/>
            <person name="Lucas S."/>
            <person name="Salamov A.A."/>
            <person name="Bradshaw R.E."/>
            <person name="Ciuffetti L."/>
            <person name="Hamelin R.C."/>
            <person name="Kema G.H.J."/>
            <person name="Lawrence C."/>
            <person name="Scott J.A."/>
            <person name="Spatafora J.W."/>
            <person name="Turgeon B.G."/>
            <person name="de Wit P.J.G.M."/>
            <person name="Zhong S."/>
            <person name="Goodwin S.B."/>
            <person name="Grigoriev I.V."/>
        </authorList>
    </citation>
    <scope>NUCLEOTIDE SEQUENCE [LARGE SCALE GENOMIC DNA]</scope>
    <source>
        <strain evidence="3">28A</strain>
    </source>
</reference>
<evidence type="ECO:0000313" key="3">
    <source>
        <dbReference type="Proteomes" id="UP000016935"/>
    </source>
</evidence>
<dbReference type="RefSeq" id="XP_008023754.1">
    <property type="nucleotide sequence ID" value="XM_008025563.1"/>
</dbReference>
<dbReference type="Proteomes" id="UP000016935">
    <property type="component" value="Unassembled WGS sequence"/>
</dbReference>
<accession>R0IUV4</accession>
<dbReference type="EMBL" id="KB908537">
    <property type="protein sequence ID" value="EOA88560.1"/>
    <property type="molecule type" value="Genomic_DNA"/>
</dbReference>
<evidence type="ECO:0000313" key="2">
    <source>
        <dbReference type="EMBL" id="EOA88560.1"/>
    </source>
</evidence>
<keyword evidence="3" id="KW-1185">Reference proteome</keyword>
<protein>
    <submittedName>
        <fullName evidence="2">Uncharacterized protein</fullName>
    </submittedName>
</protein>
<evidence type="ECO:0000256" key="1">
    <source>
        <dbReference type="SAM" id="MobiDB-lite"/>
    </source>
</evidence>
<sequence length="116" mass="12000">MAWSSKQASKPCMQSSLSGNWGLGNVDGKQASTCAWALFGGGNFFGGLQDAGECISQAASHDDDDDDEGQWGRSVQFGKAIGCMHACICSLPAVLSGVGSSSPDDDDDDDDEEEAS</sequence>
<proteinExistence type="predicted"/>
<dbReference type="GeneID" id="19404372"/>
<gene>
    <name evidence="2" type="ORF">SETTUDRAFT_38601</name>
</gene>
<feature type="compositionally biased region" description="Acidic residues" evidence="1">
    <location>
        <begin position="103"/>
        <end position="116"/>
    </location>
</feature>
<dbReference type="HOGENOM" id="CLU_2098341_0_0_1"/>
<dbReference type="AlphaFoldDB" id="R0IUV4"/>